<dbReference type="SUPFAM" id="SSF89550">
    <property type="entry name" value="PHP domain-like"/>
    <property type="match status" value="1"/>
</dbReference>
<dbReference type="GO" id="GO:0003676">
    <property type="term" value="F:nucleic acid binding"/>
    <property type="evidence" value="ECO:0007669"/>
    <property type="project" value="InterPro"/>
</dbReference>
<evidence type="ECO:0000256" key="2">
    <source>
        <dbReference type="ARBA" id="ARBA00009496"/>
    </source>
</evidence>
<dbReference type="SMART" id="SM00481">
    <property type="entry name" value="POLIIIAc"/>
    <property type="match status" value="1"/>
</dbReference>
<dbReference type="GO" id="GO:0008408">
    <property type="term" value="F:3'-5' exonuclease activity"/>
    <property type="evidence" value="ECO:0007669"/>
    <property type="project" value="InterPro"/>
</dbReference>
<dbReference type="GO" id="GO:0005737">
    <property type="term" value="C:cytoplasm"/>
    <property type="evidence" value="ECO:0007669"/>
    <property type="project" value="UniProtKB-SubCell"/>
</dbReference>
<dbReference type="Gene3D" id="1.10.10.1600">
    <property type="entry name" value="Bacterial DNA polymerase III alpha subunit, thumb domain"/>
    <property type="match status" value="1"/>
</dbReference>
<keyword evidence="5 13" id="KW-0808">Transferase</keyword>
<organism evidence="13">
    <name type="scientific">Staphylococcus aureus subsp. aureus MN8</name>
    <dbReference type="NCBI Taxonomy" id="548470"/>
    <lineage>
        <taxon>Bacteria</taxon>
        <taxon>Bacillati</taxon>
        <taxon>Bacillota</taxon>
        <taxon>Bacilli</taxon>
        <taxon>Bacillales</taxon>
        <taxon>Staphylococcaceae</taxon>
        <taxon>Staphylococcus</taxon>
    </lineage>
</organism>
<protein>
    <recommendedName>
        <fullName evidence="4">DNA polymerase III subunit alpha</fullName>
        <ecNumber evidence="3">2.7.7.7</ecNumber>
    </recommendedName>
</protein>
<dbReference type="InterPro" id="IPR004805">
    <property type="entry name" value="DnaE2/DnaE/PolC"/>
</dbReference>
<keyword evidence="6 13" id="KW-0548">Nucleotidyltransferase</keyword>
<dbReference type="InterPro" id="IPR041931">
    <property type="entry name" value="DNA_pol3_alpha_thumb_dom"/>
</dbReference>
<dbReference type="Pfam" id="PF02811">
    <property type="entry name" value="PHP"/>
    <property type="match status" value="1"/>
</dbReference>
<comment type="subcellular location">
    <subcellularLocation>
        <location evidence="1">Cytoplasm</location>
    </subcellularLocation>
</comment>
<dbReference type="Gene3D" id="3.20.20.140">
    <property type="entry name" value="Metal-dependent hydrolases"/>
    <property type="match status" value="1"/>
</dbReference>
<name>A0A0E1XF27_STAAU</name>
<gene>
    <name evidence="13" type="ORF">HMPREF0769_11987</name>
</gene>
<dbReference type="PANTHER" id="PTHR32294">
    <property type="entry name" value="DNA POLYMERASE III SUBUNIT ALPHA"/>
    <property type="match status" value="1"/>
</dbReference>
<dbReference type="Pfam" id="PF07733">
    <property type="entry name" value="DNA_pol3_alpha"/>
    <property type="match status" value="1"/>
</dbReference>
<comment type="function">
    <text evidence="9">DNA polymerase III is a complex, multichain enzyme responsible for most of the replicative synthesis in bacteria. This DNA polymerase also exhibits 3' to 5' exonuclease activity. The alpha chain is the DNA polymerase.</text>
</comment>
<accession>A0A0E1XF27</accession>
<dbReference type="Proteomes" id="UP000003455">
    <property type="component" value="Chromosome"/>
</dbReference>
<dbReference type="InterPro" id="IPR003141">
    <property type="entry name" value="Pol/His_phosphatase_N"/>
</dbReference>
<evidence type="ECO:0000259" key="12">
    <source>
        <dbReference type="SMART" id="SM00481"/>
    </source>
</evidence>
<feature type="domain" description="Polymerase/histidinol phosphatase N-terminal" evidence="12">
    <location>
        <begin position="3"/>
        <end position="70"/>
    </location>
</feature>
<dbReference type="InterPro" id="IPR004013">
    <property type="entry name" value="PHP_dom"/>
</dbReference>
<dbReference type="InterPro" id="IPR004365">
    <property type="entry name" value="NA-bd_OB_tRNA"/>
</dbReference>
<evidence type="ECO:0000256" key="8">
    <source>
        <dbReference type="ARBA" id="ARBA00022932"/>
    </source>
</evidence>
<dbReference type="GO" id="GO:0003887">
    <property type="term" value="F:DNA-directed DNA polymerase activity"/>
    <property type="evidence" value="ECO:0007669"/>
    <property type="project" value="UniProtKB-KW"/>
</dbReference>
<dbReference type="Pfam" id="PF01336">
    <property type="entry name" value="tRNA_anti-codon"/>
    <property type="match status" value="1"/>
</dbReference>
<dbReference type="InterPro" id="IPR016195">
    <property type="entry name" value="Pol/histidinol_Pase-like"/>
</dbReference>
<evidence type="ECO:0000313" key="13">
    <source>
        <dbReference type="EMBL" id="EFH94366.1"/>
    </source>
</evidence>
<evidence type="ECO:0000256" key="7">
    <source>
        <dbReference type="ARBA" id="ARBA00022705"/>
    </source>
</evidence>
<evidence type="ECO:0000256" key="9">
    <source>
        <dbReference type="ARBA" id="ARBA00025611"/>
    </source>
</evidence>
<dbReference type="InterPro" id="IPR011708">
    <property type="entry name" value="DNA_pol3_alpha_NTPase_dom"/>
</dbReference>
<dbReference type="GO" id="GO:0006260">
    <property type="term" value="P:DNA replication"/>
    <property type="evidence" value="ECO:0007669"/>
    <property type="project" value="UniProtKB-KW"/>
</dbReference>
<dbReference type="Gene3D" id="1.10.150.870">
    <property type="match status" value="1"/>
</dbReference>
<comment type="similarity">
    <text evidence="2">Belongs to the DNA polymerase type-C family. DnaE subfamily.</text>
</comment>
<sequence>MVAYLNIHTAYDLLNSSLKIEDAVRLAVSENVDALAITDTNVLYGFPKFYDTCIANNIKPIFGMTIYVTNGLNNIETVVLAKDNYGLKDLYQLSSEIKMNALEHVSFELLKRFSNNMIIIFKNVADEHRDIVRVFDSHEDTYLDHRSVLVQGIKHVWIQDVCYQTRHDADTISALAAIRDNTKLDLIHDQEDFGAHFLTENEIHQLDVNPEYFTQADRIAQKCNAELKYHQSLLPQYQTPNDESAKKYLWRVLVTQLKKLELNYDVYLERLKYEYKVITNMGFEDYFLIVSDLIHYAKTNDVMVGPGRGSSAGSLVSYLLGITTIDPIKFNLLFERFLNPERVTMPDIDIDFEDTRREKVIQYVQEKYGELHVSGIVTFGHLLARAVARDVGRIMGFDEVTLNEISSLIPHKLGITLDEAYQIDDFKKFVHRNHRHERWFSICKKLEGLPRHTSTHAAGIIINDHPLYEYAPLTKGDTGLLTQWTMTEAERIGLLKIDFLGLRNLSIIHQILTQVKKDLGINIDIEKIPFDDQKVFELLSQGDTTGIFQLESDGVRSVLKKLKPEHFEDIVAVTSLYRPGPMEEIPTYITRRHDPSKVQYLHPHLEPILKNTYGVIIYQEQIMQIASTFANFSYGEADILRRAMSKKNRAVLESERQHFIEGTKQNGYHEDISKQIFDLILKFADYGFPRAHAVSYSKIAYIMSFLKVHYPNYFYANILSNVIGSEKKTAQMIEEAKKQGITILPPNINESHWFYKPSQEGIYLSIGTIKGVGYQSVKVIVEERYQNGKFKDFFDFARRIPKRVKTRKLLEALILVGAFDAFGKTRSTLLQAIDQVLDGDLNIEQDGFLFDILTPKQMYEDKEELPDALISQYEKEYLGFYVSQHPVDKKFVAKQYLTIFKLSNAQNNKPILVQFDKVKQIRTKNGQNMAFVTLNDGIETLDGVIFPNQFKKYEELLSHNDLFIVSGKFDLRKQQRQLIINEIQTLATFEEQKLAFAKQIIIRNKSQIDMFEEMIKAMKENANDVVLSFYDETIKQMTTLGYINQKDSMFNNFIQSFNPSDIRLI</sequence>
<evidence type="ECO:0000256" key="1">
    <source>
        <dbReference type="ARBA" id="ARBA00004496"/>
    </source>
</evidence>
<proteinExistence type="inferred from homology"/>
<reference evidence="13" key="1">
    <citation type="submission" date="2010-05" db="EMBL/GenBank/DDBJ databases">
        <authorList>
            <person name="Muzny D."/>
            <person name="Qin X."/>
            <person name="Buhay C."/>
            <person name="Dugan-Rocha S."/>
            <person name="Ding Y."/>
            <person name="Chen G."/>
            <person name="Hawes A."/>
            <person name="Holder M."/>
            <person name="Jhangiani S."/>
            <person name="Johnson A."/>
            <person name="Khan Z."/>
            <person name="Li Z."/>
            <person name="Liu W."/>
            <person name="Liu X."/>
            <person name="Perez L."/>
            <person name="Shen H."/>
            <person name="Wang Q."/>
            <person name="Watt J."/>
            <person name="Xi L."/>
            <person name="Xin Y."/>
            <person name="Zhou J."/>
            <person name="Deng J."/>
            <person name="Jiang H."/>
            <person name="Liu Y."/>
            <person name="Qu J."/>
            <person name="Song X.-Z."/>
            <person name="Zhang L."/>
            <person name="Villasana D."/>
            <person name="Johnson A."/>
            <person name="Liu J."/>
            <person name="Liyanage D."/>
            <person name="Lorensuhewa L."/>
            <person name="Robinson T."/>
            <person name="Song A."/>
            <person name="Song B.-B."/>
            <person name="Dinh H."/>
            <person name="Thornton R."/>
            <person name="Coyle M."/>
            <person name="Francisco L."/>
            <person name="Jackson L."/>
            <person name="Javaid M."/>
            <person name="Korchina V."/>
            <person name="Kovar C."/>
            <person name="Mata R."/>
            <person name="Mathew T."/>
            <person name="Ngo R."/>
            <person name="Nguyen L."/>
            <person name="Nguyen N."/>
            <person name="Okwuonu G."/>
            <person name="Ongeri F."/>
            <person name="Pham C."/>
            <person name="Simmons D."/>
            <person name="Wilczek-Boney K."/>
            <person name="Hale W."/>
            <person name="Jakkamsetti A."/>
            <person name="Pham P."/>
            <person name="Ruth R."/>
            <person name="San Lucas F."/>
            <person name="Warren J."/>
            <person name="Zhang J."/>
            <person name="Zhao Z."/>
            <person name="Zhou C."/>
            <person name="Zhu D."/>
            <person name="Lee S."/>
            <person name="Bess C."/>
            <person name="Blankenburg K."/>
            <person name="Forbes L."/>
            <person name="Fu Q."/>
            <person name="Gubbala S."/>
            <person name="Hirani K."/>
            <person name="Jayaseelan J.C."/>
            <person name="Lara F."/>
            <person name="Munidasa M."/>
            <person name="Palculict T."/>
            <person name="Patil S."/>
            <person name="Pu L.-L."/>
            <person name="Saada N."/>
            <person name="Tang L."/>
            <person name="Weissenberger G."/>
            <person name="Zhu Y."/>
            <person name="Hemphill L."/>
            <person name="Shang Y."/>
            <person name="Youmans B."/>
            <person name="Ayvaz T."/>
            <person name="Ross M."/>
            <person name="Santibanez J."/>
            <person name="Aqrawi P."/>
            <person name="Gross S."/>
            <person name="Joshi V."/>
            <person name="Fowler G."/>
            <person name="Nazareth L."/>
            <person name="Reid J."/>
            <person name="Worley K."/>
            <person name="Petrosino J."/>
            <person name="Highlander S."/>
            <person name="Gibbs R."/>
        </authorList>
    </citation>
    <scope>NUCLEOTIDE SEQUENCE [LARGE SCALE GENOMIC DNA]</scope>
    <source>
        <strain evidence="13">MN8</strain>
    </source>
</reference>
<dbReference type="EC" id="2.7.7.7" evidence="3"/>
<dbReference type="CDD" id="cd07431">
    <property type="entry name" value="PHP_PolIIIA"/>
    <property type="match status" value="1"/>
</dbReference>
<dbReference type="NCBIfam" id="TIGR00594">
    <property type="entry name" value="polc"/>
    <property type="match status" value="1"/>
</dbReference>
<comment type="catalytic activity">
    <reaction evidence="11">
        <text>DNA(n) + a 2'-deoxyribonucleoside 5'-triphosphate = DNA(n+1) + diphosphate</text>
        <dbReference type="Rhea" id="RHEA:22508"/>
        <dbReference type="Rhea" id="RHEA-COMP:17339"/>
        <dbReference type="Rhea" id="RHEA-COMP:17340"/>
        <dbReference type="ChEBI" id="CHEBI:33019"/>
        <dbReference type="ChEBI" id="CHEBI:61560"/>
        <dbReference type="ChEBI" id="CHEBI:173112"/>
        <dbReference type="EC" id="2.7.7.7"/>
    </reaction>
</comment>
<evidence type="ECO:0000256" key="3">
    <source>
        <dbReference type="ARBA" id="ARBA00012417"/>
    </source>
</evidence>
<dbReference type="HOGENOM" id="CLU_001600_0_0_9"/>
<dbReference type="Pfam" id="PF17657">
    <property type="entry name" value="DNA_pol3_finger"/>
    <property type="match status" value="1"/>
</dbReference>
<comment type="caution">
    <text evidence="13">The sequence shown here is derived from an EMBL/GenBank/DDBJ whole genome shotgun (WGS) entry which is preliminary data.</text>
</comment>
<evidence type="ECO:0000256" key="4">
    <source>
        <dbReference type="ARBA" id="ARBA00019114"/>
    </source>
</evidence>
<evidence type="ECO:0000256" key="10">
    <source>
        <dbReference type="ARBA" id="ARBA00026073"/>
    </source>
</evidence>
<dbReference type="InterPro" id="IPR040982">
    <property type="entry name" value="DNA_pol3_finger"/>
</dbReference>
<evidence type="ECO:0000256" key="5">
    <source>
        <dbReference type="ARBA" id="ARBA00022679"/>
    </source>
</evidence>
<keyword evidence="8" id="KW-0239">DNA-directed DNA polymerase</keyword>
<dbReference type="CDD" id="cd04485">
    <property type="entry name" value="DnaE_OBF"/>
    <property type="match status" value="1"/>
</dbReference>
<comment type="subunit">
    <text evidence="10">DNA polymerase III contains a core (composed of alpha, epsilon and theta chains) that associates with a tau subunit. This core dimerizes to form the POLIII' complex. PolIII' associates with the gamma complex (composed of gamma, delta, delta', psi and chi chains) and with the beta chain to form the complete DNA polymerase III complex.</text>
</comment>
<dbReference type="Pfam" id="PF14579">
    <property type="entry name" value="HHH_6"/>
    <property type="match status" value="1"/>
</dbReference>
<dbReference type="PANTHER" id="PTHR32294:SF0">
    <property type="entry name" value="DNA POLYMERASE III SUBUNIT ALPHA"/>
    <property type="match status" value="1"/>
</dbReference>
<dbReference type="InterPro" id="IPR029460">
    <property type="entry name" value="DNAPol_HHH"/>
</dbReference>
<dbReference type="AlphaFoldDB" id="A0A0E1XF27"/>
<dbReference type="EMBL" id="ACJA02000004">
    <property type="protein sequence ID" value="EFH94366.1"/>
    <property type="molecule type" value="Genomic_DNA"/>
</dbReference>
<evidence type="ECO:0000256" key="11">
    <source>
        <dbReference type="ARBA" id="ARBA00049244"/>
    </source>
</evidence>
<evidence type="ECO:0000256" key="6">
    <source>
        <dbReference type="ARBA" id="ARBA00022695"/>
    </source>
</evidence>
<keyword evidence="7" id="KW-0235">DNA replication</keyword>
<dbReference type="RefSeq" id="WP_000226929.1">
    <property type="nucleotide sequence ID" value="NZ_CM000952.1"/>
</dbReference>